<feature type="binding site" evidence="16">
    <location>
        <begin position="271"/>
        <end position="276"/>
    </location>
    <ligand>
        <name>a peptide</name>
        <dbReference type="ChEBI" id="CHEBI:60466"/>
    </ligand>
</feature>
<dbReference type="FunFam" id="3.30.2010.30:FF:000001">
    <property type="entry name" value="Leukotriene A(4) hydrolase"/>
    <property type="match status" value="1"/>
</dbReference>
<proteinExistence type="inferred from homology"/>
<feature type="binding site" evidence="16">
    <location>
        <begin position="126"/>
        <end position="128"/>
    </location>
    <ligand>
        <name>a peptide</name>
        <dbReference type="ChEBI" id="CHEBI:60466"/>
    </ligand>
</feature>
<dbReference type="PRINTS" id="PR00756">
    <property type="entry name" value="ALADIPTASE"/>
</dbReference>
<dbReference type="GO" id="GO:0005829">
    <property type="term" value="C:cytosol"/>
    <property type="evidence" value="ECO:0007669"/>
    <property type="project" value="TreeGrafter"/>
</dbReference>
<dbReference type="SUPFAM" id="SSF48371">
    <property type="entry name" value="ARM repeat"/>
    <property type="match status" value="1"/>
</dbReference>
<dbReference type="FunFam" id="1.10.390.10:FF:000003">
    <property type="entry name" value="Leukotriene A(4) hydrolase"/>
    <property type="match status" value="1"/>
</dbReference>
<dbReference type="InterPro" id="IPR049980">
    <property type="entry name" value="LTA4H_cat"/>
</dbReference>
<dbReference type="InterPro" id="IPR042097">
    <property type="entry name" value="Aminopeptidase_N-like_N_sf"/>
</dbReference>
<dbReference type="Proteomes" id="UP000886520">
    <property type="component" value="Chromosome 12"/>
</dbReference>
<dbReference type="GO" id="GO:0008237">
    <property type="term" value="F:metallopeptidase activity"/>
    <property type="evidence" value="ECO:0007669"/>
    <property type="project" value="UniProtKB-KW"/>
</dbReference>
<comment type="subcellular location">
    <subcellularLocation>
        <location evidence="3">Cytoplasm</location>
    </subcellularLocation>
</comment>
<keyword evidence="10 17" id="KW-0862">Zinc</keyword>
<dbReference type="AlphaFoldDB" id="A0A9D4ZE89"/>
<dbReference type="Gene3D" id="2.60.40.1730">
    <property type="entry name" value="tricorn interacting facor f3 domain"/>
    <property type="match status" value="1"/>
</dbReference>
<feature type="binding site" evidence="17">
    <location>
        <position position="300"/>
    </location>
    <ligand>
        <name>Zn(2+)</name>
        <dbReference type="ChEBI" id="CHEBI:29105"/>
        <note>catalytic</note>
    </ligand>
</feature>
<dbReference type="Pfam" id="PF01433">
    <property type="entry name" value="Peptidase_M1"/>
    <property type="match status" value="1"/>
</dbReference>
<dbReference type="GO" id="GO:0006508">
    <property type="term" value="P:proteolysis"/>
    <property type="evidence" value="ECO:0007669"/>
    <property type="project" value="UniProtKB-KW"/>
</dbReference>
<evidence type="ECO:0000256" key="12">
    <source>
        <dbReference type="ARBA" id="ARBA00030177"/>
    </source>
</evidence>
<comment type="cofactor">
    <cofactor evidence="17">
        <name>Zn(2+)</name>
        <dbReference type="ChEBI" id="CHEBI:29105"/>
    </cofactor>
    <text evidence="17">Binds 1 zinc ion per subunit.</text>
</comment>
<reference evidence="19" key="1">
    <citation type="submission" date="2021-01" db="EMBL/GenBank/DDBJ databases">
        <title>Adiantum capillus-veneris genome.</title>
        <authorList>
            <person name="Fang Y."/>
            <person name="Liao Q."/>
        </authorList>
    </citation>
    <scope>NUCLEOTIDE SEQUENCE</scope>
    <source>
        <strain evidence="19">H3</strain>
        <tissue evidence="19">Leaf</tissue>
    </source>
</reference>
<dbReference type="PANTHER" id="PTHR45726">
    <property type="entry name" value="LEUKOTRIENE A-4 HYDROLASE"/>
    <property type="match status" value="1"/>
</dbReference>
<keyword evidence="8 17" id="KW-0479">Metal-binding</keyword>
<evidence type="ECO:0000256" key="11">
    <source>
        <dbReference type="ARBA" id="ARBA00023049"/>
    </source>
</evidence>
<keyword evidence="11" id="KW-0482">Metalloprotease</keyword>
<dbReference type="Gene3D" id="1.10.390.10">
    <property type="entry name" value="Neutral Protease Domain 2"/>
    <property type="match status" value="1"/>
</dbReference>
<feature type="binding site" evidence="17">
    <location>
        <position position="304"/>
    </location>
    <ligand>
        <name>Zn(2+)</name>
        <dbReference type="ChEBI" id="CHEBI:29105"/>
        <note>catalytic</note>
    </ligand>
</feature>
<dbReference type="Gene3D" id="3.30.2010.30">
    <property type="match status" value="1"/>
</dbReference>
<evidence type="ECO:0000256" key="9">
    <source>
        <dbReference type="ARBA" id="ARBA00022801"/>
    </source>
</evidence>
<dbReference type="CDD" id="cd09599">
    <property type="entry name" value="M1_LTA4H"/>
    <property type="match status" value="1"/>
</dbReference>
<feature type="binding site" evidence="16">
    <location>
        <begin position="557"/>
        <end position="559"/>
    </location>
    <ligand>
        <name>a peptide</name>
        <dbReference type="ChEBI" id="CHEBI:60466"/>
    </ligand>
</feature>
<evidence type="ECO:0000256" key="3">
    <source>
        <dbReference type="ARBA" id="ARBA00004496"/>
    </source>
</evidence>
<dbReference type="InterPro" id="IPR045357">
    <property type="entry name" value="Aminopeptidase_N-like_N"/>
</dbReference>
<evidence type="ECO:0000256" key="6">
    <source>
        <dbReference type="ARBA" id="ARBA00022490"/>
    </source>
</evidence>
<evidence type="ECO:0000256" key="7">
    <source>
        <dbReference type="ARBA" id="ARBA00022670"/>
    </source>
</evidence>
<evidence type="ECO:0000313" key="20">
    <source>
        <dbReference type="Proteomes" id="UP000886520"/>
    </source>
</evidence>
<dbReference type="InterPro" id="IPR014782">
    <property type="entry name" value="Peptidase_M1_dom"/>
</dbReference>
<feature type="domain" description="Peptidase M1 leukotriene A4 hydrolase/aminopeptidase C-terminal" evidence="18">
    <location>
        <begin position="464"/>
        <end position="602"/>
    </location>
</feature>
<comment type="catalytic activity">
    <reaction evidence="1">
        <text>an epoxide + H2O = an ethanediol</text>
        <dbReference type="Rhea" id="RHEA:19037"/>
        <dbReference type="ChEBI" id="CHEBI:15377"/>
        <dbReference type="ChEBI" id="CHEBI:32955"/>
        <dbReference type="ChEBI" id="CHEBI:140594"/>
        <dbReference type="EC" id="3.3.2.10"/>
    </reaction>
</comment>
<feature type="active site" description="Proton donor" evidence="15">
    <location>
        <position position="388"/>
    </location>
</feature>
<feature type="binding site" evidence="17">
    <location>
        <position position="323"/>
    </location>
    <ligand>
        <name>Zn(2+)</name>
        <dbReference type="ChEBI" id="CHEBI:29105"/>
        <note>catalytic</note>
    </ligand>
</feature>
<comment type="caution">
    <text evidence="19">The sequence shown here is derived from an EMBL/GenBank/DDBJ whole genome shotgun (WGS) entry which is preliminary data.</text>
</comment>
<dbReference type="PANTHER" id="PTHR45726:SF3">
    <property type="entry name" value="LEUKOTRIENE A-4 HYDROLASE"/>
    <property type="match status" value="1"/>
</dbReference>
<dbReference type="InterPro" id="IPR034015">
    <property type="entry name" value="M1_LTA4H"/>
</dbReference>
<dbReference type="OrthoDB" id="79562at2759"/>
<evidence type="ECO:0000256" key="5">
    <source>
        <dbReference type="ARBA" id="ARBA00013006"/>
    </source>
</evidence>
<dbReference type="InterPro" id="IPR038502">
    <property type="entry name" value="M1_LTA-4_hydro/amino_C_sf"/>
</dbReference>
<dbReference type="EC" id="3.3.2.10" evidence="5"/>
<dbReference type="InterPro" id="IPR027268">
    <property type="entry name" value="Peptidase_M4/M1_CTD_sf"/>
</dbReference>
<dbReference type="InterPro" id="IPR016024">
    <property type="entry name" value="ARM-type_fold"/>
</dbReference>
<accession>A0A9D4ZE89</accession>
<evidence type="ECO:0000256" key="1">
    <source>
        <dbReference type="ARBA" id="ARBA00001268"/>
    </source>
</evidence>
<keyword evidence="6" id="KW-0963">Cytoplasm</keyword>
<organism evidence="19 20">
    <name type="scientific">Adiantum capillus-veneris</name>
    <name type="common">Maidenhair fern</name>
    <dbReference type="NCBI Taxonomy" id="13818"/>
    <lineage>
        <taxon>Eukaryota</taxon>
        <taxon>Viridiplantae</taxon>
        <taxon>Streptophyta</taxon>
        <taxon>Embryophyta</taxon>
        <taxon>Tracheophyta</taxon>
        <taxon>Polypodiopsida</taxon>
        <taxon>Polypodiidae</taxon>
        <taxon>Polypodiales</taxon>
        <taxon>Pteridineae</taxon>
        <taxon>Pteridaceae</taxon>
        <taxon>Vittarioideae</taxon>
        <taxon>Adiantum</taxon>
    </lineage>
</organism>
<evidence type="ECO:0000256" key="14">
    <source>
        <dbReference type="ARBA" id="ARBA00071930"/>
    </source>
</evidence>
<evidence type="ECO:0000256" key="16">
    <source>
        <dbReference type="PIRSR" id="PIRSR634015-2"/>
    </source>
</evidence>
<evidence type="ECO:0000313" key="19">
    <source>
        <dbReference type="EMBL" id="KAI5072263.1"/>
    </source>
</evidence>
<dbReference type="SMART" id="SM01263">
    <property type="entry name" value="Leuk-A4-hydro_C"/>
    <property type="match status" value="1"/>
</dbReference>
<keyword evidence="7" id="KW-0645">Protease</keyword>
<feature type="active site" description="Proton acceptor" evidence="15">
    <location>
        <position position="301"/>
    </location>
</feature>
<comment type="similarity">
    <text evidence="4">Belongs to the peptidase M1 family.</text>
</comment>
<name>A0A9D4ZE89_ADICA</name>
<dbReference type="SUPFAM" id="SSF63737">
    <property type="entry name" value="Leukotriene A4 hydrolase N-terminal domain"/>
    <property type="match status" value="1"/>
</dbReference>
<evidence type="ECO:0000256" key="4">
    <source>
        <dbReference type="ARBA" id="ARBA00010136"/>
    </source>
</evidence>
<comment type="function">
    <text evidence="2">Aminopeptidase that preferentially cleaves di- and tripeptides. Also has low epoxide hydrolase activity (in vitro). Can hydrolyze the epoxide leukotriene LTA(4) but it forms preferentially 5,6-dihydroxy-7,9,11,14-eicosatetraenoic acid rather than the cytokine leukotriene B(4) as the product compared to the homologous mammalian enzyme (in vitro).</text>
</comment>
<dbReference type="SUPFAM" id="SSF55486">
    <property type="entry name" value="Metalloproteases ('zincins'), catalytic domain"/>
    <property type="match status" value="1"/>
</dbReference>
<dbReference type="GO" id="GO:0004301">
    <property type="term" value="F:epoxide hydrolase activity"/>
    <property type="evidence" value="ECO:0007669"/>
    <property type="project" value="UniProtKB-EC"/>
</dbReference>
<dbReference type="Pfam" id="PF09127">
    <property type="entry name" value="Leuk-A4-hydro_C"/>
    <property type="match status" value="1"/>
</dbReference>
<dbReference type="Pfam" id="PF17900">
    <property type="entry name" value="Peptidase_M1_N"/>
    <property type="match status" value="1"/>
</dbReference>
<evidence type="ECO:0000256" key="15">
    <source>
        <dbReference type="PIRSR" id="PIRSR634015-1"/>
    </source>
</evidence>
<keyword evidence="20" id="KW-1185">Reference proteome</keyword>
<dbReference type="EMBL" id="JABFUD020000012">
    <property type="protein sequence ID" value="KAI5072263.1"/>
    <property type="molecule type" value="Genomic_DNA"/>
</dbReference>
<evidence type="ECO:0000256" key="17">
    <source>
        <dbReference type="PIRSR" id="PIRSR634015-3"/>
    </source>
</evidence>
<dbReference type="GO" id="GO:0008270">
    <property type="term" value="F:zinc ion binding"/>
    <property type="evidence" value="ECO:0007669"/>
    <property type="project" value="InterPro"/>
</dbReference>
<evidence type="ECO:0000256" key="8">
    <source>
        <dbReference type="ARBA" id="ARBA00022723"/>
    </source>
</evidence>
<evidence type="ECO:0000259" key="18">
    <source>
        <dbReference type="SMART" id="SM01263"/>
    </source>
</evidence>
<evidence type="ECO:0000256" key="13">
    <source>
        <dbReference type="ARBA" id="ARBA00031416"/>
    </source>
</evidence>
<protein>
    <recommendedName>
        <fullName evidence="14">Leucine aminopeptidase</fullName>
        <ecNumber evidence="5">3.3.2.10</ecNumber>
    </recommendedName>
    <alternativeName>
        <fullName evidence="12">Epoxide hydrolase</fullName>
    </alternativeName>
    <alternativeName>
        <fullName evidence="13">Leukotriene A-4 hydrolase homolog</fullName>
    </alternativeName>
</protein>
<sequence>MAPLDPHSYTDSSHPLTKRVDLSLFLDFDSKTILGSATLHLSHVHTGEFYLDTRTLRISSIVGPSDEPLQYTLDDAQPIKGSLLRVTLAKHTSFKVVYATDPCASALQWLDPPQTAGKKLPYILTQCQAIHARSIFPCQDTPLARIEYSAKVNVPKEMKVVMSAAHVGRSAPSSGEANSACEESRWLMEGRIVEYFNMEQTIPPYLFAMAAGDIVHAELSARSRVYTEPCELEGAANEFAGTEAMMQQGEALFGPYAWERLDLLVLPPSFPYGGMENPRMVFLTPTVIVGDKSGVQVVAHELAHSWTGNLITNATNDDFWLNEGFTTYAERRIVEALEGEERACLHIGLGWTGLKEEMERFKERPEFTKLKTNQEGVDPDEIYSQVPYEKGFHFLWRLEAEFGRAAFDDFLKKYISTFRFTSITTETFLQFLKDHFLGIEDKIDLDVWVYQPGIPADAIEPKSTILQRVLALAEGFNSGQRISEEDAVSWQALEWQIYLENLPKKLHAERISELNERFHFSENHNWEIKVAFLTIAAFSGYETCFPAIESALHSVGRMKYLRPLYSGLLQSSSDAKELARRVFADARHKYHPIAQSVVQGLLQKFDQ</sequence>
<evidence type="ECO:0000256" key="2">
    <source>
        <dbReference type="ARBA" id="ARBA00002142"/>
    </source>
</evidence>
<keyword evidence="9" id="KW-0378">Hydrolase</keyword>
<dbReference type="InterPro" id="IPR015211">
    <property type="entry name" value="Peptidase_M1_C"/>
</dbReference>
<gene>
    <name evidence="19" type="ORF">GOP47_0012369</name>
</gene>
<dbReference type="Gene3D" id="1.25.40.320">
    <property type="entry name" value="Peptidase M1, leukotriene A4 hydrolase/aminopeptidase C-terminal domain"/>
    <property type="match status" value="1"/>
</dbReference>
<dbReference type="InterPro" id="IPR001930">
    <property type="entry name" value="Peptidase_M1"/>
</dbReference>
<evidence type="ECO:0000256" key="10">
    <source>
        <dbReference type="ARBA" id="ARBA00022833"/>
    </source>
</evidence>